<dbReference type="EMBL" id="BSFQ01000005">
    <property type="protein sequence ID" value="GLL10506.1"/>
    <property type="molecule type" value="Genomic_DNA"/>
</dbReference>
<reference evidence="3" key="2">
    <citation type="submission" date="2023-01" db="EMBL/GenBank/DDBJ databases">
        <authorList>
            <person name="Sun Q."/>
            <person name="Evtushenko L."/>
        </authorList>
    </citation>
    <scope>NUCLEOTIDE SEQUENCE</scope>
    <source>
        <strain evidence="3">VKM Ac-1069</strain>
    </source>
</reference>
<evidence type="ECO:0000313" key="3">
    <source>
        <dbReference type="EMBL" id="GLL10506.1"/>
    </source>
</evidence>
<name>A0A9W6L1L6_9PSEU</name>
<gene>
    <name evidence="3" type="ORF">GCM10017577_16460</name>
</gene>
<reference evidence="3" key="1">
    <citation type="journal article" date="2014" name="Int. J. Syst. Evol. Microbiol.">
        <title>Complete genome sequence of Corynebacterium casei LMG S-19264T (=DSM 44701T), isolated from a smear-ripened cheese.</title>
        <authorList>
            <consortium name="US DOE Joint Genome Institute (JGI-PGF)"/>
            <person name="Walter F."/>
            <person name="Albersmeier A."/>
            <person name="Kalinowski J."/>
            <person name="Ruckert C."/>
        </authorList>
    </citation>
    <scope>NUCLEOTIDE SEQUENCE</scope>
    <source>
        <strain evidence="3">VKM Ac-1069</strain>
    </source>
</reference>
<dbReference type="Proteomes" id="UP001143463">
    <property type="component" value="Unassembled WGS sequence"/>
</dbReference>
<protein>
    <recommendedName>
        <fullName evidence="2">Linalool dehydratase/isomerase domain-containing protein</fullName>
    </recommendedName>
</protein>
<sequence length="675" mass="72203">MGNTLTRKARLTIAALAAGASVASAVGAVRTKAAPALPESGGEAPPVDVESILIPEREHRFGQATRAAMRRVGLSVTAGQLAGLALSLVPDRPRLNAFGAGLIAPGLGHLATGRPVGAVGAAASLPASLTAFFSTGMNVAPPLAWVGSAVHAGLRNRTGRAVSPAVPAIAATAIAGAYGVEALRRKALLARQQEQGAGVNQYLSTVTPPLRGTDAPEVAVAEELDDVELALVRRLVDISLQEANDWSNYELIDQFRESAVRYSMTGNMRALQALQYARMPAFRGYVSEAQRQLILKHQQPLVWKYWFWENLWGNLSLNPDPMVRQNIMLGGWLSTTIGAYERLTGDYRFNEPDSLSFVVNSRLSFSYSYETMLAVLADQFEKSPYGLVACEPNWIYTLCNTFGVAGAYLHSKIHGSDLFDRIGPGYVAGFQEEFLGPEGLTRAYMSTRTGLSGPSATGILTAAYQRPFAPNLADRAWALTKGAFETRPDGAVRLKSGKGVFDPGNYSTNGTYGTALIAGAMREAGEEELALGALAGIQEKHDVYVNDRGWLQVEGASGMAHAEVAHSMFARKGTWLNLMSKGMPEHWRTGPLLESVPYPEVLVGRAVSNDGEDLEVVLHPGSGSGRRTVELSQLVPGRRYKAQGAVQQQFDADSSGAASVEVDVEGRTELHVVPA</sequence>
<dbReference type="AlphaFoldDB" id="A0A9W6L1L6"/>
<proteinExistence type="predicted"/>
<dbReference type="RefSeq" id="WP_037040913.1">
    <property type="nucleotide sequence ID" value="NZ_BAAAUZ010000002.1"/>
</dbReference>
<dbReference type="InterPro" id="IPR041411">
    <property type="entry name" value="Ldi"/>
</dbReference>
<evidence type="ECO:0000259" key="2">
    <source>
        <dbReference type="Pfam" id="PF18566"/>
    </source>
</evidence>
<organism evidence="3 4">
    <name type="scientific">Pseudonocardia halophobica</name>
    <dbReference type="NCBI Taxonomy" id="29401"/>
    <lineage>
        <taxon>Bacteria</taxon>
        <taxon>Bacillati</taxon>
        <taxon>Actinomycetota</taxon>
        <taxon>Actinomycetes</taxon>
        <taxon>Pseudonocardiales</taxon>
        <taxon>Pseudonocardiaceae</taxon>
        <taxon>Pseudonocardia</taxon>
    </lineage>
</organism>
<evidence type="ECO:0000313" key="4">
    <source>
        <dbReference type="Proteomes" id="UP001143463"/>
    </source>
</evidence>
<keyword evidence="1" id="KW-0732">Signal</keyword>
<feature type="chain" id="PRO_5040851394" description="Linalool dehydratase/isomerase domain-containing protein" evidence="1">
    <location>
        <begin position="26"/>
        <end position="675"/>
    </location>
</feature>
<keyword evidence="4" id="KW-1185">Reference proteome</keyword>
<comment type="caution">
    <text evidence="3">The sequence shown here is derived from an EMBL/GenBank/DDBJ whole genome shotgun (WGS) entry which is preliminary data.</text>
</comment>
<dbReference type="Pfam" id="PF18566">
    <property type="entry name" value="Ldi"/>
    <property type="match status" value="1"/>
</dbReference>
<feature type="domain" description="Linalool dehydratase/isomerase" evidence="2">
    <location>
        <begin position="261"/>
        <end position="545"/>
    </location>
</feature>
<feature type="signal peptide" evidence="1">
    <location>
        <begin position="1"/>
        <end position="25"/>
    </location>
</feature>
<accession>A0A9W6L1L6</accession>
<evidence type="ECO:0000256" key="1">
    <source>
        <dbReference type="SAM" id="SignalP"/>
    </source>
</evidence>